<name>A0ACC2LRL6_PERAE</name>
<accession>A0ACC2LRL6</accession>
<gene>
    <name evidence="1" type="ORF">MRB53_010292</name>
</gene>
<comment type="caution">
    <text evidence="1">The sequence shown here is derived from an EMBL/GenBank/DDBJ whole genome shotgun (WGS) entry which is preliminary data.</text>
</comment>
<evidence type="ECO:0000313" key="2">
    <source>
        <dbReference type="Proteomes" id="UP001234297"/>
    </source>
</evidence>
<keyword evidence="2" id="KW-1185">Reference proteome</keyword>
<organism evidence="1 2">
    <name type="scientific">Persea americana</name>
    <name type="common">Avocado</name>
    <dbReference type="NCBI Taxonomy" id="3435"/>
    <lineage>
        <taxon>Eukaryota</taxon>
        <taxon>Viridiplantae</taxon>
        <taxon>Streptophyta</taxon>
        <taxon>Embryophyta</taxon>
        <taxon>Tracheophyta</taxon>
        <taxon>Spermatophyta</taxon>
        <taxon>Magnoliopsida</taxon>
        <taxon>Magnoliidae</taxon>
        <taxon>Laurales</taxon>
        <taxon>Lauraceae</taxon>
        <taxon>Persea</taxon>
    </lineage>
</organism>
<dbReference type="Proteomes" id="UP001234297">
    <property type="component" value="Chromosome 3"/>
</dbReference>
<protein>
    <submittedName>
        <fullName evidence="1">Uncharacterized protein</fullName>
    </submittedName>
</protein>
<reference evidence="1 2" key="1">
    <citation type="journal article" date="2022" name="Hortic Res">
        <title>A haplotype resolved chromosomal level avocado genome allows analysis of novel avocado genes.</title>
        <authorList>
            <person name="Nath O."/>
            <person name="Fletcher S.J."/>
            <person name="Hayward A."/>
            <person name="Shaw L.M."/>
            <person name="Masouleh A.K."/>
            <person name="Furtado A."/>
            <person name="Henry R.J."/>
            <person name="Mitter N."/>
        </authorList>
    </citation>
    <scope>NUCLEOTIDE SEQUENCE [LARGE SCALE GENOMIC DNA]</scope>
    <source>
        <strain evidence="2">cv. Hass</strain>
    </source>
</reference>
<dbReference type="EMBL" id="CM056811">
    <property type="protein sequence ID" value="KAJ8636025.1"/>
    <property type="molecule type" value="Genomic_DNA"/>
</dbReference>
<sequence>MRRFTSWRQGGGSGWRGPSEGGKCPRGRVKVERSGRVGVLIGGGDGGRPNRRQDGRPGTSDRVSVPWVAHGFFLVVEQREGQNGKMEKMDAGEEFSGFVQSGWCTYLVINEVRLPAGYLQGLQGDWVLWVLLPSR</sequence>
<evidence type="ECO:0000313" key="1">
    <source>
        <dbReference type="EMBL" id="KAJ8636025.1"/>
    </source>
</evidence>
<proteinExistence type="predicted"/>